<evidence type="ECO:0000313" key="2">
    <source>
        <dbReference type="EMBL" id="KAJ8384768.1"/>
    </source>
</evidence>
<organism evidence="2 3">
    <name type="scientific">Aldrovandia affinis</name>
    <dbReference type="NCBI Taxonomy" id="143900"/>
    <lineage>
        <taxon>Eukaryota</taxon>
        <taxon>Metazoa</taxon>
        <taxon>Chordata</taxon>
        <taxon>Craniata</taxon>
        <taxon>Vertebrata</taxon>
        <taxon>Euteleostomi</taxon>
        <taxon>Actinopterygii</taxon>
        <taxon>Neopterygii</taxon>
        <taxon>Teleostei</taxon>
        <taxon>Notacanthiformes</taxon>
        <taxon>Halosauridae</taxon>
        <taxon>Aldrovandia</taxon>
    </lineage>
</organism>
<dbReference type="AlphaFoldDB" id="A0AAD7RIG5"/>
<keyword evidence="3" id="KW-1185">Reference proteome</keyword>
<protein>
    <submittedName>
        <fullName evidence="2">Uncharacterized protein</fullName>
    </submittedName>
</protein>
<gene>
    <name evidence="2" type="ORF">AAFF_G00198540</name>
</gene>
<name>A0AAD7RIG5_9TELE</name>
<feature type="compositionally biased region" description="Polar residues" evidence="1">
    <location>
        <begin position="29"/>
        <end position="44"/>
    </location>
</feature>
<dbReference type="EMBL" id="JAINUG010000265">
    <property type="protein sequence ID" value="KAJ8384768.1"/>
    <property type="molecule type" value="Genomic_DNA"/>
</dbReference>
<sequence>MGCGHSAPLPSSPPMCRPVREARRREDPLSQTGRQQQDGPSWRQSCGGVADRRTSPRLGVQNVTPGLAGATEAGVSRRPSPLGRTATNRCWPRLDVLLLVKA</sequence>
<evidence type="ECO:0000313" key="3">
    <source>
        <dbReference type="Proteomes" id="UP001221898"/>
    </source>
</evidence>
<accession>A0AAD7RIG5</accession>
<feature type="compositionally biased region" description="Basic and acidic residues" evidence="1">
    <location>
        <begin position="18"/>
        <end position="28"/>
    </location>
</feature>
<proteinExistence type="predicted"/>
<feature type="region of interest" description="Disordered" evidence="1">
    <location>
        <begin position="1"/>
        <end position="87"/>
    </location>
</feature>
<evidence type="ECO:0000256" key="1">
    <source>
        <dbReference type="SAM" id="MobiDB-lite"/>
    </source>
</evidence>
<comment type="caution">
    <text evidence="2">The sequence shown here is derived from an EMBL/GenBank/DDBJ whole genome shotgun (WGS) entry which is preliminary data.</text>
</comment>
<reference evidence="2" key="1">
    <citation type="journal article" date="2023" name="Science">
        <title>Genome structures resolve the early diversification of teleost fishes.</title>
        <authorList>
            <person name="Parey E."/>
            <person name="Louis A."/>
            <person name="Montfort J."/>
            <person name="Bouchez O."/>
            <person name="Roques C."/>
            <person name="Iampietro C."/>
            <person name="Lluch J."/>
            <person name="Castinel A."/>
            <person name="Donnadieu C."/>
            <person name="Desvignes T."/>
            <person name="Floi Bucao C."/>
            <person name="Jouanno E."/>
            <person name="Wen M."/>
            <person name="Mejri S."/>
            <person name="Dirks R."/>
            <person name="Jansen H."/>
            <person name="Henkel C."/>
            <person name="Chen W.J."/>
            <person name="Zahm M."/>
            <person name="Cabau C."/>
            <person name="Klopp C."/>
            <person name="Thompson A.W."/>
            <person name="Robinson-Rechavi M."/>
            <person name="Braasch I."/>
            <person name="Lecointre G."/>
            <person name="Bobe J."/>
            <person name="Postlethwait J.H."/>
            <person name="Berthelot C."/>
            <person name="Roest Crollius H."/>
            <person name="Guiguen Y."/>
        </authorList>
    </citation>
    <scope>NUCLEOTIDE SEQUENCE</scope>
    <source>
        <strain evidence="2">NC1722</strain>
    </source>
</reference>
<dbReference type="Proteomes" id="UP001221898">
    <property type="component" value="Unassembled WGS sequence"/>
</dbReference>